<evidence type="ECO:0000313" key="2">
    <source>
        <dbReference type="Proteomes" id="UP000326950"/>
    </source>
</evidence>
<proteinExistence type="predicted"/>
<dbReference type="SUPFAM" id="SSF52777">
    <property type="entry name" value="CoA-dependent acyltransferases"/>
    <property type="match status" value="1"/>
</dbReference>
<dbReference type="Proteomes" id="UP000326950">
    <property type="component" value="Unassembled WGS sequence"/>
</dbReference>
<gene>
    <name evidence="1" type="ORF">BDV40DRAFT_259471</name>
</gene>
<name>A0A5N6V1T7_ASPTM</name>
<protein>
    <recommendedName>
        <fullName evidence="3">Condensation domain-containing protein</fullName>
    </recommendedName>
</protein>
<evidence type="ECO:0000313" key="1">
    <source>
        <dbReference type="EMBL" id="KAE8164895.1"/>
    </source>
</evidence>
<organism evidence="1 2">
    <name type="scientific">Aspergillus tamarii</name>
    <dbReference type="NCBI Taxonomy" id="41984"/>
    <lineage>
        <taxon>Eukaryota</taxon>
        <taxon>Fungi</taxon>
        <taxon>Dikarya</taxon>
        <taxon>Ascomycota</taxon>
        <taxon>Pezizomycotina</taxon>
        <taxon>Eurotiomycetes</taxon>
        <taxon>Eurotiomycetidae</taxon>
        <taxon>Eurotiales</taxon>
        <taxon>Aspergillaceae</taxon>
        <taxon>Aspergillus</taxon>
        <taxon>Aspergillus subgen. Circumdati</taxon>
    </lineage>
</organism>
<sequence length="137" mass="15475">MTIKTGSTDVAFDYIVSVRNQGASNIFEIVRLVMNLLAYHLHDVSTEDSAEALAALAYQVQDQRLQDRPHNACNLREVLEGNLKAKLPFNTELNFQHQPLGAQMDTVRVYDRLELSRDPLHVSHTVLSLNSLVDIFL</sequence>
<evidence type="ECO:0008006" key="3">
    <source>
        <dbReference type="Google" id="ProtNLM"/>
    </source>
</evidence>
<reference evidence="1 2" key="1">
    <citation type="submission" date="2019-04" db="EMBL/GenBank/DDBJ databases">
        <title>Friends and foes A comparative genomics study of 23 Aspergillus species from section Flavi.</title>
        <authorList>
            <consortium name="DOE Joint Genome Institute"/>
            <person name="Kjaerbolling I."/>
            <person name="Vesth T."/>
            <person name="Frisvad J.C."/>
            <person name="Nybo J.L."/>
            <person name="Theobald S."/>
            <person name="Kildgaard S."/>
            <person name="Isbrandt T."/>
            <person name="Kuo A."/>
            <person name="Sato A."/>
            <person name="Lyhne E.K."/>
            <person name="Kogle M.E."/>
            <person name="Wiebenga A."/>
            <person name="Kun R.S."/>
            <person name="Lubbers R.J."/>
            <person name="Makela M.R."/>
            <person name="Barry K."/>
            <person name="Chovatia M."/>
            <person name="Clum A."/>
            <person name="Daum C."/>
            <person name="Haridas S."/>
            <person name="He G."/>
            <person name="LaButti K."/>
            <person name="Lipzen A."/>
            <person name="Mondo S."/>
            <person name="Riley R."/>
            <person name="Salamov A."/>
            <person name="Simmons B.A."/>
            <person name="Magnuson J.K."/>
            <person name="Henrissat B."/>
            <person name="Mortensen U.H."/>
            <person name="Larsen T.O."/>
            <person name="Devries R.P."/>
            <person name="Grigoriev I.V."/>
            <person name="Machida M."/>
            <person name="Baker S.E."/>
            <person name="Andersen M.R."/>
        </authorList>
    </citation>
    <scope>NUCLEOTIDE SEQUENCE [LARGE SCALE GENOMIC DNA]</scope>
    <source>
        <strain evidence="1 2">CBS 117626</strain>
    </source>
</reference>
<feature type="non-terminal residue" evidence="1">
    <location>
        <position position="137"/>
    </location>
</feature>
<dbReference type="Gene3D" id="3.30.559.30">
    <property type="entry name" value="Nonribosomal peptide synthetase, condensation domain"/>
    <property type="match status" value="1"/>
</dbReference>
<dbReference type="OrthoDB" id="416786at2759"/>
<accession>A0A5N6V1T7</accession>
<dbReference type="EMBL" id="ML738604">
    <property type="protein sequence ID" value="KAE8164895.1"/>
    <property type="molecule type" value="Genomic_DNA"/>
</dbReference>
<dbReference type="AlphaFoldDB" id="A0A5N6V1T7"/>
<keyword evidence="2" id="KW-1185">Reference proteome</keyword>